<gene>
    <name evidence="2" type="ORF">GCK32_014128</name>
</gene>
<reference evidence="2 3" key="1">
    <citation type="submission" date="2019-10" db="EMBL/GenBank/DDBJ databases">
        <title>Assembly and Annotation for the nematode Trichostrongylus colubriformis.</title>
        <authorList>
            <person name="Martin J."/>
        </authorList>
    </citation>
    <scope>NUCLEOTIDE SEQUENCE [LARGE SCALE GENOMIC DNA]</scope>
    <source>
        <strain evidence="2">G859</strain>
        <tissue evidence="2">Whole worm</tissue>
    </source>
</reference>
<feature type="compositionally biased region" description="Basic and acidic residues" evidence="1">
    <location>
        <begin position="289"/>
        <end position="301"/>
    </location>
</feature>
<evidence type="ECO:0000313" key="3">
    <source>
        <dbReference type="Proteomes" id="UP001331761"/>
    </source>
</evidence>
<comment type="caution">
    <text evidence="2">The sequence shown here is derived from an EMBL/GenBank/DDBJ whole genome shotgun (WGS) entry which is preliminary data.</text>
</comment>
<sequence length="387" mass="44100">MAEKKRAEGKKYQQEFQFLANLRSDTISELEQQRATNLDEIHQYLRKSRQLDDDWTHHLLSTTCAGLGGGELVLRINRLLRGASVIKERLRCLMQRATLFVSVHANMAGTSKTTGEEGKRPEQDKLDERVVDIIPAVVEQLRKLDGNISEMEYELNIAEEMVRSENLQKTDKPPNPLKGHVKVEQKVVKAEVPDEDSQSSKRKLPPSDDDGSRKVKVLSDDEYLSHLIRENSEVDASDGKKETKQPEATRKEGKKPESHEAEKKTSQERHPERKEERSGRQPRIKSKVVRPETDSAKLKKDRMEKLQKDLCELQYGLQLLPRRKITDSTTLIDPAIICVFCNRAGVHFSDSCPVITNGDERYGTEGTTVPFVMFLIPEGECEIVSMR</sequence>
<dbReference type="EMBL" id="WIXE01000474">
    <property type="protein sequence ID" value="KAK5986551.1"/>
    <property type="molecule type" value="Genomic_DNA"/>
</dbReference>
<organism evidence="2 3">
    <name type="scientific">Trichostrongylus colubriformis</name>
    <name type="common">Black scour worm</name>
    <dbReference type="NCBI Taxonomy" id="6319"/>
    <lineage>
        <taxon>Eukaryota</taxon>
        <taxon>Metazoa</taxon>
        <taxon>Ecdysozoa</taxon>
        <taxon>Nematoda</taxon>
        <taxon>Chromadorea</taxon>
        <taxon>Rhabditida</taxon>
        <taxon>Rhabditina</taxon>
        <taxon>Rhabditomorpha</taxon>
        <taxon>Strongyloidea</taxon>
        <taxon>Trichostrongylidae</taxon>
        <taxon>Trichostrongylus</taxon>
    </lineage>
</organism>
<evidence type="ECO:0000256" key="1">
    <source>
        <dbReference type="SAM" id="MobiDB-lite"/>
    </source>
</evidence>
<dbReference type="AlphaFoldDB" id="A0AAN8IUL8"/>
<keyword evidence="3" id="KW-1185">Reference proteome</keyword>
<feature type="compositionally biased region" description="Basic and acidic residues" evidence="1">
    <location>
        <begin position="210"/>
        <end position="279"/>
    </location>
</feature>
<name>A0AAN8IUL8_TRICO</name>
<accession>A0AAN8IUL8</accession>
<dbReference type="Proteomes" id="UP001331761">
    <property type="component" value="Unassembled WGS sequence"/>
</dbReference>
<evidence type="ECO:0000313" key="2">
    <source>
        <dbReference type="EMBL" id="KAK5986551.1"/>
    </source>
</evidence>
<feature type="region of interest" description="Disordered" evidence="1">
    <location>
        <begin position="189"/>
        <end position="301"/>
    </location>
</feature>
<protein>
    <submittedName>
        <fullName evidence="2">Uncharacterized protein</fullName>
    </submittedName>
</protein>
<proteinExistence type="predicted"/>